<dbReference type="NCBIfam" id="TIGR03696">
    <property type="entry name" value="Rhs_assc_core"/>
    <property type="match status" value="1"/>
</dbReference>
<dbReference type="Pfam" id="PF20148">
    <property type="entry name" value="DUF6531"/>
    <property type="match status" value="1"/>
</dbReference>
<dbReference type="EMBL" id="QNSA01000015">
    <property type="protein sequence ID" value="RBP69157.1"/>
    <property type="molecule type" value="Genomic_DNA"/>
</dbReference>
<dbReference type="PANTHER" id="PTHR32305">
    <property type="match status" value="1"/>
</dbReference>
<feature type="region of interest" description="Disordered" evidence="2">
    <location>
        <begin position="1481"/>
        <end position="1508"/>
    </location>
</feature>
<gene>
    <name evidence="6" type="ORF">DET51_11558</name>
    <name evidence="5" type="ORF">DET64_11558</name>
</gene>
<dbReference type="Gene3D" id="2.180.10.10">
    <property type="entry name" value="RHS repeat-associated core"/>
    <property type="match status" value="4"/>
</dbReference>
<comment type="caution">
    <text evidence="6">The sequence shown here is derived from an EMBL/GenBank/DDBJ whole genome shotgun (WGS) entry which is preliminary data.</text>
</comment>
<dbReference type="InterPro" id="IPR031325">
    <property type="entry name" value="RHS_repeat"/>
</dbReference>
<dbReference type="Proteomes" id="UP000252795">
    <property type="component" value="Unassembled WGS sequence"/>
</dbReference>
<feature type="compositionally biased region" description="Polar residues" evidence="2">
    <location>
        <begin position="429"/>
        <end position="447"/>
    </location>
</feature>
<feature type="domain" description="Teneurin-like YD-shell" evidence="4">
    <location>
        <begin position="1019"/>
        <end position="1115"/>
    </location>
</feature>
<dbReference type="InterPro" id="IPR006530">
    <property type="entry name" value="YD"/>
</dbReference>
<protein>
    <submittedName>
        <fullName evidence="6">RHS repeat-associated protein</fullName>
    </submittedName>
</protein>
<evidence type="ECO:0000313" key="7">
    <source>
        <dbReference type="Proteomes" id="UP000252795"/>
    </source>
</evidence>
<dbReference type="RefSeq" id="WP_181800103.1">
    <property type="nucleotide sequence ID" value="NZ_QNSA01000015.1"/>
</dbReference>
<accession>A0A368UP46</accession>
<evidence type="ECO:0000313" key="6">
    <source>
        <dbReference type="EMBL" id="RCW30562.1"/>
    </source>
</evidence>
<dbReference type="InterPro" id="IPR056823">
    <property type="entry name" value="TEN-like_YD-shell"/>
</dbReference>
<proteinExistence type="predicted"/>
<evidence type="ECO:0000259" key="3">
    <source>
        <dbReference type="Pfam" id="PF20148"/>
    </source>
</evidence>
<dbReference type="SUPFAM" id="SSF69304">
    <property type="entry name" value="Tricorn protease N-terminal domain"/>
    <property type="match status" value="1"/>
</dbReference>
<feature type="domain" description="Teneurin-like YD-shell" evidence="4">
    <location>
        <begin position="1236"/>
        <end position="1431"/>
    </location>
</feature>
<evidence type="ECO:0000256" key="2">
    <source>
        <dbReference type="SAM" id="MobiDB-lite"/>
    </source>
</evidence>
<reference evidence="6 7" key="1">
    <citation type="submission" date="2018-07" db="EMBL/GenBank/DDBJ databases">
        <title>Freshwater and sediment microbial communities from various areas in North America, analyzing microbe dynamics in response to fracking.</title>
        <authorList>
            <person name="Lamendella R."/>
        </authorList>
    </citation>
    <scope>NUCLEOTIDE SEQUENCE [LARGE SCALE GENOMIC DNA]</scope>
    <source>
        <strain evidence="6 7">114E</strain>
        <strain evidence="5 8">114E_o</strain>
    </source>
</reference>
<evidence type="ECO:0000259" key="4">
    <source>
        <dbReference type="Pfam" id="PF25023"/>
    </source>
</evidence>
<feature type="region of interest" description="Disordered" evidence="2">
    <location>
        <begin position="405"/>
        <end position="453"/>
    </location>
</feature>
<dbReference type="Pfam" id="PF05593">
    <property type="entry name" value="RHS_repeat"/>
    <property type="match status" value="3"/>
</dbReference>
<name>A0A368UP46_MARNT</name>
<evidence type="ECO:0000313" key="5">
    <source>
        <dbReference type="EMBL" id="RBP69157.1"/>
    </source>
</evidence>
<dbReference type="InterPro" id="IPR022385">
    <property type="entry name" value="Rhs_assc_core"/>
</dbReference>
<dbReference type="NCBIfam" id="TIGR01643">
    <property type="entry name" value="YD_repeat_2x"/>
    <property type="match status" value="8"/>
</dbReference>
<feature type="domain" description="Teneurin-like YD-shell" evidence="4">
    <location>
        <begin position="783"/>
        <end position="868"/>
    </location>
</feature>
<dbReference type="PRINTS" id="PR00394">
    <property type="entry name" value="RHSPROTEIN"/>
</dbReference>
<dbReference type="Pfam" id="PF25023">
    <property type="entry name" value="TEN_YD-shell"/>
    <property type="match status" value="3"/>
</dbReference>
<keyword evidence="8" id="KW-1185">Reference proteome</keyword>
<dbReference type="EMBL" id="QPJB01000015">
    <property type="protein sequence ID" value="RCW30562.1"/>
    <property type="molecule type" value="Genomic_DNA"/>
</dbReference>
<organism evidence="6 7">
    <name type="scientific">Marinobacter nauticus</name>
    <name type="common">Marinobacter hydrocarbonoclasticus</name>
    <name type="synonym">Marinobacter aquaeolei</name>
    <dbReference type="NCBI Taxonomy" id="2743"/>
    <lineage>
        <taxon>Bacteria</taxon>
        <taxon>Pseudomonadati</taxon>
        <taxon>Pseudomonadota</taxon>
        <taxon>Gammaproteobacteria</taxon>
        <taxon>Pseudomonadales</taxon>
        <taxon>Marinobacteraceae</taxon>
        <taxon>Marinobacter</taxon>
    </lineage>
</organism>
<dbReference type="PANTHER" id="PTHR32305:SF15">
    <property type="entry name" value="PROTEIN RHSA-RELATED"/>
    <property type="match status" value="1"/>
</dbReference>
<keyword evidence="1" id="KW-0677">Repeat</keyword>
<evidence type="ECO:0000256" key="1">
    <source>
        <dbReference type="ARBA" id="ARBA00022737"/>
    </source>
</evidence>
<feature type="domain" description="DUF6531" evidence="3">
    <location>
        <begin position="450"/>
        <end position="520"/>
    </location>
</feature>
<dbReference type="InterPro" id="IPR045351">
    <property type="entry name" value="DUF6531"/>
</dbReference>
<dbReference type="InterPro" id="IPR050708">
    <property type="entry name" value="T6SS_VgrG/RHS"/>
</dbReference>
<evidence type="ECO:0000313" key="8">
    <source>
        <dbReference type="Proteomes" id="UP000253065"/>
    </source>
</evidence>
<sequence length="1624" mass="183796">MIESRTALRESQQASDGLPDINAITRELRESLAKTYEDWREGWFSSIFMGHEQVLEVNGEASRESVSDDEVVSATVAPCEELRTIKIAHFHENVSKTPIPSTRFQIQENTGWIFDDWETVHSGTTDVNGIAEVPVAPGKEYRVVLAPDVSRADMDALYQTYESFIERCCSLLENTWNNGARQEWESYLSMSSAVQAAAVYARFQEGIADGFTAVLDDIRRIYDVICGLLDHDFSNLPDDLREQMENLKKADDAYLKACLVANDEVFLFLVMYTVRQYFRLLSPTQVAEVSGELVGQILFDVVVGLIITGGAGLAAKYGARIGSKAVAGAMNVAEDARVTKNILGEFLGQFAREFQEFMEDIGTNHRKIQFAGSGHIDSSNTQSGAGVRNRHNAYQEMADTDDVANIQSSGRDHGATSESEAQPVRDESTPSQTDQGRATQDNESTENVADPISTVTGEEVLELTDARLVGALPFEFKRVYRSGSSDRRLDMGYGWRHSLNHALTFDDGGINWHDHEGKNTRLPELESAPVGINSRAAMAAWRDGEEVVVCAGEKSLRYHFLRSGSSGQLVRISDRYGNMLKVGYNLHGQLERLSNDSGNALAFDFEGSRLTSVRLLRRELTDTGYQWQSLRTERSYTYDDSDDLIGAEDAEGGIERYGYENHMLTHRQLAGGYSFYLAWDESLPTGRCVHQWGDSAQVDTRFEWDNENHTCTVSYVDGSREIWRYDGTAQLQEKVDPDGAKHLSEYDEQGRLKVSIDPMGARTEYQYDKSGRLQSKTGPDGQPILFTYRKGRIAEIHRNGQTWKFDYTRHGDLACEADPKGRITRYTYSPQGQLTQVDLPDGRAHKWGWNSQGQLIEETTPTGAFYQYRYDEFGQLLAKKDARGAITRYRYDGLGRVIEEVLSGNRSRRYQYNAYNKVTRFVDEQGRETRYEYDNNLHLLTRRINPDGSELRYRYDHHRFLLTHIENERGEAYRIDYYPNGLVKQETAFDGRRTAYQYDLNGHLTEKAEYGTSCEVLQTTTYERDELGQLLKKTLPDGREIQYGYNADGKLIGVDDGHWPLAFEYDEFGLLKTEHQGWASLRYRYDEFDRLNEMVLPDGQALAYHRDTAGLLSGIDLNGQPLTRHRMASTGEEIERQQGDLLSAYVYDDEGRLTQHRIHQGRLKDISAQRDYQYDPIGNLKSIQDSRKGLRQYVYDPMDRLVGVRGDLYEQLIHDPAGNLLEQNLGASSGQSANVRGNRLTMHGDSHYEYDEFGNLIGERRGKGQKLVTRYTYDCEHRLTSVTTPDGSTWRYEYDAFGRRIAKTNGLTRTEFLWQGDRLIAEETGDQYRTYLYEPDSFKPLALVDGHGPEQAEVYYYHLDHLGTPQELTNQQGRLVWSVTYRAYGNVVQQQVAEIDNPLRFQGQYHDPETGLHYNRHRYYNPNTGRFITPDPIGLAGGLNNYQYVPNPTGWVDPLGLVAVAKEGPDDAEVEFSRLAQPGGLMATEGGRLRKSNGRLTKPTHPLAKHGPQVSDHYLEARVTDELLTKGRLGMRTAFNDRAQMEEAIARVMEMNQGDIQRWLDSKPRAGVPEAFTGNPGMGNLGRGYEIASPGGPVSEIMNPLENVNVVLMPGENGEYLIHTAHPL</sequence>
<dbReference type="Proteomes" id="UP000253065">
    <property type="component" value="Unassembled WGS sequence"/>
</dbReference>